<comment type="caution">
    <text evidence="2">The sequence shown here is derived from an EMBL/GenBank/DDBJ whole genome shotgun (WGS) entry which is preliminary data.</text>
</comment>
<feature type="chain" id="PRO_5036469202" evidence="1">
    <location>
        <begin position="22"/>
        <end position="181"/>
    </location>
</feature>
<keyword evidence="1" id="KW-0732">Signal</keyword>
<evidence type="ECO:0000313" key="2">
    <source>
        <dbReference type="EMBL" id="KAG6793997.1"/>
    </source>
</evidence>
<protein>
    <submittedName>
        <fullName evidence="2">Uncharacterized protein</fullName>
    </submittedName>
</protein>
<evidence type="ECO:0000313" key="3">
    <source>
        <dbReference type="Proteomes" id="UP000886885"/>
    </source>
</evidence>
<accession>A0A8X8IYQ1</accession>
<proteinExistence type="predicted"/>
<dbReference type="EMBL" id="JAAWWB010000001">
    <property type="protein sequence ID" value="KAG6793997.1"/>
    <property type="molecule type" value="Genomic_DNA"/>
</dbReference>
<keyword evidence="3" id="KW-1185">Reference proteome</keyword>
<feature type="signal peptide" evidence="1">
    <location>
        <begin position="1"/>
        <end position="21"/>
    </location>
</feature>
<dbReference type="AlphaFoldDB" id="A0A8X8IYQ1"/>
<sequence length="181" mass="20549">MSLEAIELHLHLHLLFLPAFTEIYMTLLEGKIAESTLLGIPMGKYDGLTVKLWSSTLSVQVGSVGQIETEVENVSLVLDSAKENLIWCPYAIALESWDLFKFHGEKQMWATAGSSLNEDLMAFARRGRVSMLRAVDFCSEHYLPHTAFDCQAWRQYRQRENNSMDLQNVPPPVLRYLLGAD</sequence>
<gene>
    <name evidence="2" type="ORF">POTOM_003224</name>
</gene>
<organism evidence="2 3">
    <name type="scientific">Populus tomentosa</name>
    <name type="common">Chinese white poplar</name>
    <dbReference type="NCBI Taxonomy" id="118781"/>
    <lineage>
        <taxon>Eukaryota</taxon>
        <taxon>Viridiplantae</taxon>
        <taxon>Streptophyta</taxon>
        <taxon>Embryophyta</taxon>
        <taxon>Tracheophyta</taxon>
        <taxon>Spermatophyta</taxon>
        <taxon>Magnoliopsida</taxon>
        <taxon>eudicotyledons</taxon>
        <taxon>Gunneridae</taxon>
        <taxon>Pentapetalae</taxon>
        <taxon>rosids</taxon>
        <taxon>fabids</taxon>
        <taxon>Malpighiales</taxon>
        <taxon>Salicaceae</taxon>
        <taxon>Saliceae</taxon>
        <taxon>Populus</taxon>
    </lineage>
</organism>
<name>A0A8X8IYQ1_POPTO</name>
<evidence type="ECO:0000256" key="1">
    <source>
        <dbReference type="SAM" id="SignalP"/>
    </source>
</evidence>
<reference evidence="2" key="1">
    <citation type="journal article" date="2020" name="bioRxiv">
        <title>Hybrid origin of Populus tomentosa Carr. identified through genome sequencing and phylogenomic analysis.</title>
        <authorList>
            <person name="An X."/>
            <person name="Gao K."/>
            <person name="Chen Z."/>
            <person name="Li J."/>
            <person name="Yang X."/>
            <person name="Yang X."/>
            <person name="Zhou J."/>
            <person name="Guo T."/>
            <person name="Zhao T."/>
            <person name="Huang S."/>
            <person name="Miao D."/>
            <person name="Khan W.U."/>
            <person name="Rao P."/>
            <person name="Ye M."/>
            <person name="Lei B."/>
            <person name="Liao W."/>
            <person name="Wang J."/>
            <person name="Ji L."/>
            <person name="Li Y."/>
            <person name="Guo B."/>
            <person name="Mustafa N.S."/>
            <person name="Li S."/>
            <person name="Yun Q."/>
            <person name="Keller S.R."/>
            <person name="Mao J."/>
            <person name="Zhang R."/>
            <person name="Strauss S.H."/>
        </authorList>
    </citation>
    <scope>NUCLEOTIDE SEQUENCE</scope>
    <source>
        <strain evidence="2">GM15</strain>
        <tissue evidence="2">Leaf</tissue>
    </source>
</reference>
<dbReference type="Proteomes" id="UP000886885">
    <property type="component" value="Chromosome 1A"/>
</dbReference>
<dbReference type="OrthoDB" id="1572276at2759"/>